<sequence>MFMATILHRVAMILSGSWRHLANLNIIAFFNSIAVGLNWVEST</sequence>
<feature type="transmembrane region" description="Helical" evidence="1">
    <location>
        <begin position="21"/>
        <end position="40"/>
    </location>
</feature>
<keyword evidence="1" id="KW-0472">Membrane</keyword>
<organism evidence="2">
    <name type="scientific">Rhizophora mucronata</name>
    <name type="common">Asiatic mangrove</name>
    <dbReference type="NCBI Taxonomy" id="61149"/>
    <lineage>
        <taxon>Eukaryota</taxon>
        <taxon>Viridiplantae</taxon>
        <taxon>Streptophyta</taxon>
        <taxon>Embryophyta</taxon>
        <taxon>Tracheophyta</taxon>
        <taxon>Spermatophyta</taxon>
        <taxon>Magnoliopsida</taxon>
        <taxon>eudicotyledons</taxon>
        <taxon>Gunneridae</taxon>
        <taxon>Pentapetalae</taxon>
        <taxon>rosids</taxon>
        <taxon>fabids</taxon>
        <taxon>Malpighiales</taxon>
        <taxon>Rhizophoraceae</taxon>
        <taxon>Rhizophora</taxon>
    </lineage>
</organism>
<dbReference type="EMBL" id="GGEC01093703">
    <property type="protein sequence ID" value="MBX74187.1"/>
    <property type="molecule type" value="Transcribed_RNA"/>
</dbReference>
<name>A0A2P2R4U6_RHIMU</name>
<protein>
    <submittedName>
        <fullName evidence="2">Uncharacterized protein</fullName>
    </submittedName>
</protein>
<evidence type="ECO:0000256" key="1">
    <source>
        <dbReference type="SAM" id="Phobius"/>
    </source>
</evidence>
<keyword evidence="1" id="KW-0812">Transmembrane</keyword>
<proteinExistence type="predicted"/>
<accession>A0A2P2R4U6</accession>
<reference evidence="2" key="1">
    <citation type="submission" date="2018-02" db="EMBL/GenBank/DDBJ databases">
        <title>Rhizophora mucronata_Transcriptome.</title>
        <authorList>
            <person name="Meera S.P."/>
            <person name="Sreeshan A."/>
            <person name="Augustine A."/>
        </authorList>
    </citation>
    <scope>NUCLEOTIDE SEQUENCE</scope>
    <source>
        <tissue evidence="2">Leaf</tissue>
    </source>
</reference>
<keyword evidence="1" id="KW-1133">Transmembrane helix</keyword>
<dbReference type="AlphaFoldDB" id="A0A2P2R4U6"/>
<evidence type="ECO:0000313" key="2">
    <source>
        <dbReference type="EMBL" id="MBX74187.1"/>
    </source>
</evidence>